<dbReference type="eggNOG" id="ENOG502SF30">
    <property type="taxonomic scope" value="Eukaryota"/>
</dbReference>
<organism evidence="2">
    <name type="scientific">Volvox carteri f. nagariensis</name>
    <dbReference type="NCBI Taxonomy" id="3068"/>
    <lineage>
        <taxon>Eukaryota</taxon>
        <taxon>Viridiplantae</taxon>
        <taxon>Chlorophyta</taxon>
        <taxon>core chlorophytes</taxon>
        <taxon>Chlorophyceae</taxon>
        <taxon>CS clade</taxon>
        <taxon>Chlamydomonadales</taxon>
        <taxon>Volvocaceae</taxon>
        <taxon>Volvox</taxon>
    </lineage>
</organism>
<evidence type="ECO:0000313" key="1">
    <source>
        <dbReference type="EMBL" id="EFJ47315.1"/>
    </source>
</evidence>
<dbReference type="Proteomes" id="UP000001058">
    <property type="component" value="Unassembled WGS sequence"/>
</dbReference>
<accession>D8TZ10</accession>
<reference evidence="1 2" key="1">
    <citation type="journal article" date="2010" name="Science">
        <title>Genomic analysis of organismal complexity in the multicellular green alga Volvox carteri.</title>
        <authorList>
            <person name="Prochnik S.E."/>
            <person name="Umen J."/>
            <person name="Nedelcu A.M."/>
            <person name="Hallmann A."/>
            <person name="Miller S.M."/>
            <person name="Nishii I."/>
            <person name="Ferris P."/>
            <person name="Kuo A."/>
            <person name="Mitros T."/>
            <person name="Fritz-Laylin L.K."/>
            <person name="Hellsten U."/>
            <person name="Chapman J."/>
            <person name="Simakov O."/>
            <person name="Rensing S.A."/>
            <person name="Terry A."/>
            <person name="Pangilinan J."/>
            <person name="Kapitonov V."/>
            <person name="Jurka J."/>
            <person name="Salamov A."/>
            <person name="Shapiro H."/>
            <person name="Schmutz J."/>
            <person name="Grimwood J."/>
            <person name="Lindquist E."/>
            <person name="Lucas S."/>
            <person name="Grigoriev I.V."/>
            <person name="Schmitt R."/>
            <person name="Kirk D."/>
            <person name="Rokhsar D.S."/>
        </authorList>
    </citation>
    <scope>NUCLEOTIDE SEQUENCE [LARGE SCALE GENOMIC DNA]</scope>
    <source>
        <strain evidence="2">f. Nagariensis / Eve</strain>
    </source>
</reference>
<dbReference type="EMBL" id="GL378345">
    <property type="protein sequence ID" value="EFJ47315.1"/>
    <property type="molecule type" value="Genomic_DNA"/>
</dbReference>
<proteinExistence type="predicted"/>
<dbReference type="AlphaFoldDB" id="D8TZ10"/>
<protein>
    <submittedName>
        <fullName evidence="1">Uncharacterized protein</fullName>
    </submittedName>
</protein>
<name>D8TZ10_VOLCA</name>
<evidence type="ECO:0000313" key="2">
    <source>
        <dbReference type="Proteomes" id="UP000001058"/>
    </source>
</evidence>
<dbReference type="KEGG" id="vcn:VOLCADRAFT_92066"/>
<dbReference type="InParanoid" id="D8TZ10"/>
<sequence length="364" mass="40121">MSHQHAQSSFFGLALRQLGCRQLQLTSRLVTSRGDPSILSWKRLRPFCSLVLCGEDICSLLKVNCDRCLCMPGQTVGSFTPEGVSAAAGYNRYQKDPEVVRDSEPVTEAEVDALDGFGCGASVGGGHRDGRRLLAGTGSEHKSGAMIGKVVTGCVQQNVRGAFVVPHVHRGVIEFGILDTHGNGLLYTEQAVAMRVKDAKFDHTMVDTWYYEGAPYILLDTTCAEAGVFHNNEVEACGLLTDEREPPDDGTRPYRQLQYLPATCATKRDHLSVPPKGIKRAMLFILLTCFKSLNDIHLLCPLYTTPTEHRSVITAFHCTTKLTDDLAAELHLLDATAADTHRRYRNKFRWAQQLEARRAPSTGT</sequence>
<dbReference type="RefSeq" id="XP_002951504.1">
    <property type="nucleotide sequence ID" value="XM_002951458.1"/>
</dbReference>
<dbReference type="GeneID" id="9615676"/>
<keyword evidence="2" id="KW-1185">Reference proteome</keyword>
<gene>
    <name evidence="1" type="ORF">VOLCADRAFT_92066</name>
</gene>